<sequence length="273" mass="30255">MGVSIDVNSQNFETEVLLQSHEQPVVVDFFATWCGPCQMLKPMLEKLVTEYDCVLAKVDIDQNPDLANVYGVEGVPDVKFFLAGQVVDGFVGVLPEPQIRDRLAQLGLESALERGLKAIAAAEAAADPETAKRQFAHLMQQYPEDRRLILAGARFLIQQGSYDSAIKLLSAIQPSEAADYRTAVGLQGMAQFQQAIADIKPDSELDQLYLQGAKAAIAQDHETALSYFLQVVERDRRYRDDGGRKAMVALFNLLGDEAALTQAYRRRLMQALY</sequence>
<evidence type="ECO:0000313" key="8">
    <source>
        <dbReference type="Proteomes" id="UP001600165"/>
    </source>
</evidence>
<dbReference type="Gene3D" id="3.40.30.10">
    <property type="entry name" value="Glutaredoxin"/>
    <property type="match status" value="1"/>
</dbReference>
<keyword evidence="8" id="KW-1185">Reference proteome</keyword>
<dbReference type="Proteomes" id="UP001600165">
    <property type="component" value="Unassembled WGS sequence"/>
</dbReference>
<evidence type="ECO:0000256" key="1">
    <source>
        <dbReference type="ARBA" id="ARBA00008987"/>
    </source>
</evidence>
<comment type="similarity">
    <text evidence="1">Belongs to the thioredoxin family.</text>
</comment>
<comment type="caution">
    <text evidence="7">The sequence shown here is derived from an EMBL/GenBank/DDBJ whole genome shotgun (WGS) entry which is preliminary data.</text>
</comment>
<reference evidence="7 8" key="1">
    <citation type="submission" date="2024-10" db="EMBL/GenBank/DDBJ databases">
        <authorList>
            <person name="Ratan Roy A."/>
            <person name="Morales Sandoval P.H."/>
            <person name="De Los Santos Villalobos S."/>
            <person name="Chakraborty S."/>
            <person name="Mukherjee J."/>
        </authorList>
    </citation>
    <scope>NUCLEOTIDE SEQUENCE [LARGE SCALE GENOMIC DNA]</scope>
    <source>
        <strain evidence="7 8">S1</strain>
    </source>
</reference>
<organism evidence="7 8">
    <name type="scientific">Almyronema epifaneia S1</name>
    <dbReference type="NCBI Taxonomy" id="2991925"/>
    <lineage>
        <taxon>Bacteria</taxon>
        <taxon>Bacillati</taxon>
        <taxon>Cyanobacteriota</taxon>
        <taxon>Cyanophyceae</taxon>
        <taxon>Nodosilineales</taxon>
        <taxon>Nodosilineaceae</taxon>
        <taxon>Almyronema</taxon>
        <taxon>Almyronema epifaneia</taxon>
    </lineage>
</organism>
<keyword evidence="4" id="KW-1015">Disulfide bond</keyword>
<dbReference type="PANTHER" id="PTHR45663:SF11">
    <property type="entry name" value="GEO12009P1"/>
    <property type="match status" value="1"/>
</dbReference>
<proteinExistence type="inferred from homology"/>
<dbReference type="CDD" id="cd02947">
    <property type="entry name" value="TRX_family"/>
    <property type="match status" value="1"/>
</dbReference>
<dbReference type="Gene3D" id="1.25.40.10">
    <property type="entry name" value="Tetratricopeptide repeat domain"/>
    <property type="match status" value="1"/>
</dbReference>
<evidence type="ECO:0000313" key="7">
    <source>
        <dbReference type="EMBL" id="MFE4105447.1"/>
    </source>
</evidence>
<dbReference type="RefSeq" id="WP_377962017.1">
    <property type="nucleotide sequence ID" value="NZ_JBHZOL010000023.1"/>
</dbReference>
<evidence type="ECO:0000256" key="5">
    <source>
        <dbReference type="ARBA" id="ARBA00023284"/>
    </source>
</evidence>
<dbReference type="PANTHER" id="PTHR45663">
    <property type="entry name" value="GEO12009P1"/>
    <property type="match status" value="1"/>
</dbReference>
<evidence type="ECO:0000259" key="6">
    <source>
        <dbReference type="PROSITE" id="PS51352"/>
    </source>
</evidence>
<feature type="domain" description="Thioredoxin" evidence="6">
    <location>
        <begin position="1"/>
        <end position="108"/>
    </location>
</feature>
<dbReference type="InterPro" id="IPR036249">
    <property type="entry name" value="Thioredoxin-like_sf"/>
</dbReference>
<evidence type="ECO:0000256" key="4">
    <source>
        <dbReference type="ARBA" id="ARBA00023157"/>
    </source>
</evidence>
<dbReference type="EMBL" id="JBHZOL010000023">
    <property type="protein sequence ID" value="MFE4105447.1"/>
    <property type="molecule type" value="Genomic_DNA"/>
</dbReference>
<dbReference type="InterPro" id="IPR011990">
    <property type="entry name" value="TPR-like_helical_dom_sf"/>
</dbReference>
<evidence type="ECO:0000256" key="3">
    <source>
        <dbReference type="ARBA" id="ARBA00022982"/>
    </source>
</evidence>
<dbReference type="SUPFAM" id="SSF48452">
    <property type="entry name" value="TPR-like"/>
    <property type="match status" value="1"/>
</dbReference>
<evidence type="ECO:0000256" key="2">
    <source>
        <dbReference type="ARBA" id="ARBA00022448"/>
    </source>
</evidence>
<dbReference type="PRINTS" id="PR00421">
    <property type="entry name" value="THIOREDOXIN"/>
</dbReference>
<dbReference type="InterPro" id="IPR017937">
    <property type="entry name" value="Thioredoxin_CS"/>
</dbReference>
<dbReference type="Pfam" id="PF00085">
    <property type="entry name" value="Thioredoxin"/>
    <property type="match status" value="1"/>
</dbReference>
<dbReference type="Pfam" id="PF14559">
    <property type="entry name" value="TPR_19"/>
    <property type="match status" value="1"/>
</dbReference>
<dbReference type="Pfam" id="PF14561">
    <property type="entry name" value="TPR_20"/>
    <property type="match status" value="1"/>
</dbReference>
<keyword evidence="2" id="KW-0813">Transport</keyword>
<protein>
    <submittedName>
        <fullName evidence="7">Tetratricopeptide repeat protein</fullName>
    </submittedName>
</protein>
<name>A0ABW6IC51_9CYAN</name>
<dbReference type="PROSITE" id="PS51352">
    <property type="entry name" value="THIOREDOXIN_2"/>
    <property type="match status" value="1"/>
</dbReference>
<keyword evidence="3" id="KW-0249">Electron transport</keyword>
<keyword evidence="5" id="KW-0676">Redox-active center</keyword>
<dbReference type="InterPro" id="IPR013766">
    <property type="entry name" value="Thioredoxin_domain"/>
</dbReference>
<accession>A0ABW6IC51</accession>
<dbReference type="SUPFAM" id="SSF52833">
    <property type="entry name" value="Thioredoxin-like"/>
    <property type="match status" value="1"/>
</dbReference>
<gene>
    <name evidence="7" type="ORF">ACFVKH_04090</name>
</gene>
<dbReference type="PROSITE" id="PS00194">
    <property type="entry name" value="THIOREDOXIN_1"/>
    <property type="match status" value="1"/>
</dbReference>